<dbReference type="EMBL" id="CAIIXF020000002">
    <property type="protein sequence ID" value="CAH1777892.1"/>
    <property type="molecule type" value="Genomic_DNA"/>
</dbReference>
<keyword evidence="2" id="KW-1185">Reference proteome</keyword>
<sequence>MSLQSILKNIYSFIEVLQSCRSDAVKGWDEQALSNAFKWAKYCEQISSQALGKHYEASLDNQIRKMRQIPLALGEVEPNLQLCSNACPVLRQALLQNPYLPDSLFATILTTYYPESPDTLDSILEECYTISAPKSGLQLALCDKESMTSHSVAIATNDKTDIPQEAIVTQGIILAQHLSRVCRESSRRERTEKYTREKLDEIYAAPEGMIIILEALIASDDPEEVSASQHSSSSRLILNWLLQKCDPGIGNKVWQCNPKMLSEVARRYHTFYQVYVAHLDLWGNNMVPVYGGHFTDGFTWRIKSSPDSSHNFEGFFTHIEHMVKSSDNVKEHFIKHIEDEAKQSEVNAWRTVQKYRQRDSLM</sequence>
<protein>
    <submittedName>
        <fullName evidence="1">Uncharacterized protein</fullName>
    </submittedName>
</protein>
<evidence type="ECO:0000313" key="1">
    <source>
        <dbReference type="EMBL" id="CAH1777892.1"/>
    </source>
</evidence>
<dbReference type="AlphaFoldDB" id="A0A8J1XLZ0"/>
<accession>A0A8J1XLZ0</accession>
<proteinExistence type="predicted"/>
<dbReference type="InterPro" id="IPR035428">
    <property type="entry name" value="FANCF"/>
</dbReference>
<evidence type="ECO:0000313" key="2">
    <source>
        <dbReference type="Proteomes" id="UP000749559"/>
    </source>
</evidence>
<dbReference type="PANTHER" id="PTHR14449">
    <property type="entry name" value="FANCONI ANEMIA GROUP F PROTEIN FANCF"/>
    <property type="match status" value="1"/>
</dbReference>
<dbReference type="Pfam" id="PF11107">
    <property type="entry name" value="FANCF"/>
    <property type="match status" value="1"/>
</dbReference>
<gene>
    <name evidence="1" type="ORF">OFUS_LOCUS4882</name>
</gene>
<dbReference type="GO" id="GO:0036297">
    <property type="term" value="P:interstrand cross-link repair"/>
    <property type="evidence" value="ECO:0007669"/>
    <property type="project" value="InterPro"/>
</dbReference>
<organism evidence="1 2">
    <name type="scientific">Owenia fusiformis</name>
    <name type="common">Polychaete worm</name>
    <dbReference type="NCBI Taxonomy" id="6347"/>
    <lineage>
        <taxon>Eukaryota</taxon>
        <taxon>Metazoa</taxon>
        <taxon>Spiralia</taxon>
        <taxon>Lophotrochozoa</taxon>
        <taxon>Annelida</taxon>
        <taxon>Polychaeta</taxon>
        <taxon>Sedentaria</taxon>
        <taxon>Canalipalpata</taxon>
        <taxon>Sabellida</taxon>
        <taxon>Oweniida</taxon>
        <taxon>Oweniidae</taxon>
        <taxon>Owenia</taxon>
    </lineage>
</organism>
<comment type="caution">
    <text evidence="1">The sequence shown here is derived from an EMBL/GenBank/DDBJ whole genome shotgun (WGS) entry which is preliminary data.</text>
</comment>
<reference evidence="1" key="1">
    <citation type="submission" date="2022-03" db="EMBL/GenBank/DDBJ databases">
        <authorList>
            <person name="Martin C."/>
        </authorList>
    </citation>
    <scope>NUCLEOTIDE SEQUENCE</scope>
</reference>
<dbReference type="GO" id="GO:0043240">
    <property type="term" value="C:Fanconi anaemia nuclear complex"/>
    <property type="evidence" value="ECO:0007669"/>
    <property type="project" value="InterPro"/>
</dbReference>
<dbReference type="PANTHER" id="PTHR14449:SF2">
    <property type="entry name" value="FANCONI ANEMIA GROUP F PROTEIN"/>
    <property type="match status" value="1"/>
</dbReference>
<dbReference type="InterPro" id="IPR038505">
    <property type="entry name" value="FANCF_C_sf"/>
</dbReference>
<name>A0A8J1XLZ0_OWEFU</name>
<dbReference type="OrthoDB" id="6429998at2759"/>
<dbReference type="Proteomes" id="UP000749559">
    <property type="component" value="Unassembled WGS sequence"/>
</dbReference>
<dbReference type="Gene3D" id="1.25.40.490">
    <property type="match status" value="1"/>
</dbReference>